<dbReference type="AlphaFoldDB" id="A0A2T2PD18"/>
<reference evidence="1 2" key="1">
    <citation type="journal article" date="2018" name="Front. Microbiol.">
        <title>Genome-Wide Analysis of Corynespora cassiicola Leaf Fall Disease Putative Effectors.</title>
        <authorList>
            <person name="Lopez D."/>
            <person name="Ribeiro S."/>
            <person name="Label P."/>
            <person name="Fumanal B."/>
            <person name="Venisse J.S."/>
            <person name="Kohler A."/>
            <person name="de Oliveira R.R."/>
            <person name="Labutti K."/>
            <person name="Lipzen A."/>
            <person name="Lail K."/>
            <person name="Bauer D."/>
            <person name="Ohm R.A."/>
            <person name="Barry K.W."/>
            <person name="Spatafora J."/>
            <person name="Grigoriev I.V."/>
            <person name="Martin F.M."/>
            <person name="Pujade-Renaud V."/>
        </authorList>
    </citation>
    <scope>NUCLEOTIDE SEQUENCE [LARGE SCALE GENOMIC DNA]</scope>
    <source>
        <strain evidence="1 2">Philippines</strain>
    </source>
</reference>
<protein>
    <submittedName>
        <fullName evidence="1">Uncharacterized protein</fullName>
    </submittedName>
</protein>
<keyword evidence="2" id="KW-1185">Reference proteome</keyword>
<sequence>MATTFVSHIHHHLDSFLPCSPRDTDDDIIMTDEDDCLPMEGIMFELDEPGYFGSITPQARPAGTSVPLLSRPSGVHKNVSSRKLSPCRKALGRLAPAKQSELLRTLQGSAAMTIPPPDPMDLVSAKEIEAENLKEKSRECLDLFRSLLHALDADDVGEKVMAATDCLRDLLDDLELCDLDDPEEILPADCIPRGAYVDLLGDLQRLAETSLSGVAPQLVVTCSRIVINLDKAREAARRNDEWEEAL</sequence>
<dbReference type="EMBL" id="KZ678128">
    <property type="protein sequence ID" value="PSN75524.1"/>
    <property type="molecule type" value="Genomic_DNA"/>
</dbReference>
<proteinExistence type="predicted"/>
<evidence type="ECO:0000313" key="1">
    <source>
        <dbReference type="EMBL" id="PSN75524.1"/>
    </source>
</evidence>
<gene>
    <name evidence="1" type="ORF">BS50DRAFT_628694</name>
</gene>
<accession>A0A2T2PD18</accession>
<dbReference type="Proteomes" id="UP000240883">
    <property type="component" value="Unassembled WGS sequence"/>
</dbReference>
<evidence type="ECO:0000313" key="2">
    <source>
        <dbReference type="Proteomes" id="UP000240883"/>
    </source>
</evidence>
<organism evidence="1 2">
    <name type="scientific">Corynespora cassiicola Philippines</name>
    <dbReference type="NCBI Taxonomy" id="1448308"/>
    <lineage>
        <taxon>Eukaryota</taxon>
        <taxon>Fungi</taxon>
        <taxon>Dikarya</taxon>
        <taxon>Ascomycota</taxon>
        <taxon>Pezizomycotina</taxon>
        <taxon>Dothideomycetes</taxon>
        <taxon>Pleosporomycetidae</taxon>
        <taxon>Pleosporales</taxon>
        <taxon>Corynesporascaceae</taxon>
        <taxon>Corynespora</taxon>
    </lineage>
</organism>
<name>A0A2T2PD18_CORCC</name>